<dbReference type="RefSeq" id="WP_137274820.1">
    <property type="nucleotide sequence ID" value="NZ_QKNX01000001.1"/>
</dbReference>
<keyword evidence="1" id="KW-0472">Membrane</keyword>
<dbReference type="EMBL" id="QKNX01000001">
    <property type="protein sequence ID" value="TKR27557.1"/>
    <property type="molecule type" value="Genomic_DNA"/>
</dbReference>
<dbReference type="AlphaFoldDB" id="A0A4U5JIL0"/>
<keyword evidence="1" id="KW-0812">Transmembrane</keyword>
<dbReference type="OrthoDB" id="252570at2157"/>
<dbReference type="InterPro" id="IPR007404">
    <property type="entry name" value="YdjM-like"/>
</dbReference>
<gene>
    <name evidence="2" type="ORF">DM868_00205</name>
</gene>
<comment type="caution">
    <text evidence="2">The sequence shown here is derived from an EMBL/GenBank/DDBJ whole genome shotgun (WGS) entry which is preliminary data.</text>
</comment>
<dbReference type="Pfam" id="PF04307">
    <property type="entry name" value="YdjM"/>
    <property type="match status" value="1"/>
</dbReference>
<reference evidence="2 3" key="1">
    <citation type="submission" date="2019-04" db="EMBL/GenBank/DDBJ databases">
        <title>Natronomonas sp. F20-122 a newhaloarchaeon isolated from a saline saltern of Isla Bacuta, Huelva, Spain.</title>
        <authorList>
            <person name="Duran-Viseras A."/>
            <person name="Sanchez-Porro C."/>
            <person name="Ventosa A."/>
        </authorList>
    </citation>
    <scope>NUCLEOTIDE SEQUENCE [LARGE SCALE GENOMIC DNA]</scope>
    <source>
        <strain evidence="2 3">F20-122</strain>
    </source>
</reference>
<accession>A0A4U5JIL0</accession>
<feature type="transmembrane region" description="Helical" evidence="1">
    <location>
        <begin position="54"/>
        <end position="71"/>
    </location>
</feature>
<evidence type="ECO:0000313" key="2">
    <source>
        <dbReference type="EMBL" id="TKR27557.1"/>
    </source>
</evidence>
<evidence type="ECO:0000313" key="3">
    <source>
        <dbReference type="Proteomes" id="UP000308037"/>
    </source>
</evidence>
<feature type="transmembrane region" description="Helical" evidence="1">
    <location>
        <begin position="28"/>
        <end position="48"/>
    </location>
</feature>
<feature type="transmembrane region" description="Helical" evidence="1">
    <location>
        <begin position="92"/>
        <end position="110"/>
    </location>
</feature>
<keyword evidence="1" id="KW-1133">Transmembrane helix</keyword>
<organism evidence="2 3">
    <name type="scientific">Natronomonas salsuginis</name>
    <dbReference type="NCBI Taxonomy" id="2217661"/>
    <lineage>
        <taxon>Archaea</taxon>
        <taxon>Methanobacteriati</taxon>
        <taxon>Methanobacteriota</taxon>
        <taxon>Stenosarchaea group</taxon>
        <taxon>Halobacteria</taxon>
        <taxon>Halobacteriales</taxon>
        <taxon>Natronomonadaceae</taxon>
        <taxon>Natronomonas</taxon>
    </lineage>
</organism>
<protein>
    <recommendedName>
        <fullName evidence="4">Metal-dependent hydrolase</fullName>
    </recommendedName>
</protein>
<dbReference type="Proteomes" id="UP000308037">
    <property type="component" value="Unassembled WGS sequence"/>
</dbReference>
<evidence type="ECO:0008006" key="4">
    <source>
        <dbReference type="Google" id="ProtNLM"/>
    </source>
</evidence>
<keyword evidence="3" id="KW-1185">Reference proteome</keyword>
<name>A0A4U5JIL0_9EURY</name>
<feature type="transmembrane region" description="Helical" evidence="1">
    <location>
        <begin position="6"/>
        <end position="23"/>
    </location>
</feature>
<proteinExistence type="predicted"/>
<evidence type="ECO:0000256" key="1">
    <source>
        <dbReference type="SAM" id="Phobius"/>
    </source>
</evidence>
<sequence>MPPTPVTVAVGVLLGVVLLGAAFDRRSLVVVAVAAALPDLDALFVLIGVSVTNAAFHSVIIPIVAAVALYCDTRIRERSWLVDRYGAYGVRVVWVAIAAYAVAGIGLDAFSTETVALLYPVSDRYYAILGRLVVSTQDGLVQTYVTLGSGGLEVESPGTVGTYVVESPLASRDGTRRVRLVESGWQAALVATAAAAVPAKRLIERAGRSRGRTD</sequence>